<feature type="compositionally biased region" description="Polar residues" evidence="1">
    <location>
        <begin position="9"/>
        <end position="19"/>
    </location>
</feature>
<proteinExistence type="predicted"/>
<protein>
    <submittedName>
        <fullName evidence="2">Uncharacterized protein</fullName>
    </submittedName>
</protein>
<dbReference type="Proteomes" id="UP001152797">
    <property type="component" value="Unassembled WGS sequence"/>
</dbReference>
<evidence type="ECO:0000313" key="4">
    <source>
        <dbReference type="Proteomes" id="UP001152797"/>
    </source>
</evidence>
<dbReference type="EMBL" id="CAMXCT030000047">
    <property type="protein sequence ID" value="CAL4760292.1"/>
    <property type="molecule type" value="Genomic_DNA"/>
</dbReference>
<dbReference type="EMBL" id="CAMXCT020000047">
    <property type="protein sequence ID" value="CAL1126355.1"/>
    <property type="molecule type" value="Genomic_DNA"/>
</dbReference>
<evidence type="ECO:0000313" key="2">
    <source>
        <dbReference type="EMBL" id="CAI3972980.1"/>
    </source>
</evidence>
<keyword evidence="4" id="KW-1185">Reference proteome</keyword>
<feature type="region of interest" description="Disordered" evidence="1">
    <location>
        <begin position="1"/>
        <end position="25"/>
    </location>
</feature>
<organism evidence="2">
    <name type="scientific">Cladocopium goreaui</name>
    <dbReference type="NCBI Taxonomy" id="2562237"/>
    <lineage>
        <taxon>Eukaryota</taxon>
        <taxon>Sar</taxon>
        <taxon>Alveolata</taxon>
        <taxon>Dinophyceae</taxon>
        <taxon>Suessiales</taxon>
        <taxon>Symbiodiniaceae</taxon>
        <taxon>Cladocopium</taxon>
    </lineage>
</organism>
<comment type="caution">
    <text evidence="2">The sequence shown here is derived from an EMBL/GenBank/DDBJ whole genome shotgun (WGS) entry which is preliminary data.</text>
</comment>
<dbReference type="EMBL" id="CAMXCT010000047">
    <property type="protein sequence ID" value="CAI3972980.1"/>
    <property type="molecule type" value="Genomic_DNA"/>
</dbReference>
<sequence length="337" mass="38721">MIAKHFLNSHCNDSPSTATKDSRRKFRRRHSLSYKQIEAWDSEGSEEDRVDRSGTCFIWLKQMQKKNTFLRRGIRGLFTREFLFAKNLCIFCLCLLTMKQLDLMLAFDTVTAWFVADAIVPTCSCASRNRVELPGDLTVMEGSPELQRIEREMEAAAMERENWQKQVTTMLYNAEVLYRQINDTGPDFDGELTALDQQLGVWKRMAMASEPRPMSPCGETERSETNVLQVLARRVRTLRLGLREVESRCLPGHEPEQTWAVNSEAHFASLEALLELSCTRQTFLSDSALQRLRLLLKATAERLSMLLQHPRFVTCVLRGENSGARERAARTQDFDCL</sequence>
<evidence type="ECO:0000313" key="3">
    <source>
        <dbReference type="EMBL" id="CAL4760292.1"/>
    </source>
</evidence>
<name>A0A9P1FFP5_9DINO</name>
<accession>A0A9P1FFP5</accession>
<dbReference type="AlphaFoldDB" id="A0A9P1FFP5"/>
<evidence type="ECO:0000256" key="1">
    <source>
        <dbReference type="SAM" id="MobiDB-lite"/>
    </source>
</evidence>
<reference evidence="3 4" key="2">
    <citation type="submission" date="2024-05" db="EMBL/GenBank/DDBJ databases">
        <authorList>
            <person name="Chen Y."/>
            <person name="Shah S."/>
            <person name="Dougan E. K."/>
            <person name="Thang M."/>
            <person name="Chan C."/>
        </authorList>
    </citation>
    <scope>NUCLEOTIDE SEQUENCE [LARGE SCALE GENOMIC DNA]</scope>
</reference>
<gene>
    <name evidence="2" type="ORF">C1SCF055_LOCUS1511</name>
</gene>
<reference evidence="2" key="1">
    <citation type="submission" date="2022-10" db="EMBL/GenBank/DDBJ databases">
        <authorList>
            <person name="Chen Y."/>
            <person name="Dougan E. K."/>
            <person name="Chan C."/>
            <person name="Rhodes N."/>
            <person name="Thang M."/>
        </authorList>
    </citation>
    <scope>NUCLEOTIDE SEQUENCE</scope>
</reference>